<evidence type="ECO:0000313" key="10">
    <source>
        <dbReference type="Proteomes" id="UP000233551"/>
    </source>
</evidence>
<keyword evidence="3" id="KW-0223">Dioxygenase</keyword>
<evidence type="ECO:0000256" key="5">
    <source>
        <dbReference type="ARBA" id="ARBA00023004"/>
    </source>
</evidence>
<organism evidence="9 10">
    <name type="scientific">Punica granatum</name>
    <name type="common">Pomegranate</name>
    <dbReference type="NCBI Taxonomy" id="22663"/>
    <lineage>
        <taxon>Eukaryota</taxon>
        <taxon>Viridiplantae</taxon>
        <taxon>Streptophyta</taxon>
        <taxon>Embryophyta</taxon>
        <taxon>Tracheophyta</taxon>
        <taxon>Spermatophyta</taxon>
        <taxon>Magnoliopsida</taxon>
        <taxon>eudicotyledons</taxon>
        <taxon>Gunneridae</taxon>
        <taxon>Pentapetalae</taxon>
        <taxon>rosids</taxon>
        <taxon>malvids</taxon>
        <taxon>Myrtales</taxon>
        <taxon>Lythraceae</taxon>
        <taxon>Punica</taxon>
    </lineage>
</organism>
<dbReference type="AlphaFoldDB" id="A0A2I0IH36"/>
<protein>
    <recommendedName>
        <fullName evidence="8">Fe2OG dioxygenase domain-containing protein</fullName>
    </recommendedName>
</protein>
<dbReference type="Pfam" id="PF03171">
    <property type="entry name" value="2OG-FeII_Oxy"/>
    <property type="match status" value="1"/>
</dbReference>
<reference evidence="9 10" key="1">
    <citation type="submission" date="2017-11" db="EMBL/GenBank/DDBJ databases">
        <title>De-novo sequencing of pomegranate (Punica granatum L.) genome.</title>
        <authorList>
            <person name="Akparov Z."/>
            <person name="Amiraslanov A."/>
            <person name="Hajiyeva S."/>
            <person name="Abbasov M."/>
            <person name="Kaur K."/>
            <person name="Hamwieh A."/>
            <person name="Solovyev V."/>
            <person name="Salamov A."/>
            <person name="Braich B."/>
            <person name="Kosarev P."/>
            <person name="Mahmoud A."/>
            <person name="Hajiyev E."/>
            <person name="Babayeva S."/>
            <person name="Izzatullayeva V."/>
            <person name="Mammadov A."/>
            <person name="Mammadov A."/>
            <person name="Sharifova S."/>
            <person name="Ojaghi J."/>
            <person name="Eynullazada K."/>
            <person name="Bayramov B."/>
            <person name="Abdulazimova A."/>
            <person name="Shahmuradov I."/>
        </authorList>
    </citation>
    <scope>NUCLEOTIDE SEQUENCE [LARGE SCALE GENOMIC DNA]</scope>
    <source>
        <strain evidence="10">cv. AG2017</strain>
        <tissue evidence="9">Leaf</tissue>
    </source>
</reference>
<dbReference type="GO" id="GO:0051213">
    <property type="term" value="F:dioxygenase activity"/>
    <property type="evidence" value="ECO:0007669"/>
    <property type="project" value="UniProtKB-KW"/>
</dbReference>
<comment type="similarity">
    <text evidence="1 7">Belongs to the iron/ascorbate-dependent oxidoreductase family.</text>
</comment>
<dbReference type="InterPro" id="IPR050231">
    <property type="entry name" value="Iron_ascorbate_oxido_reductase"/>
</dbReference>
<dbReference type="PANTHER" id="PTHR47990">
    <property type="entry name" value="2-OXOGLUTARATE (2OG) AND FE(II)-DEPENDENT OXYGENASE SUPERFAMILY PROTEIN-RELATED"/>
    <property type="match status" value="1"/>
</dbReference>
<gene>
    <name evidence="9" type="ORF">CRG98_036284</name>
</gene>
<comment type="caution">
    <text evidence="9">The sequence shown here is derived from an EMBL/GenBank/DDBJ whole genome shotgun (WGS) entry which is preliminary data.</text>
</comment>
<dbReference type="Gene3D" id="2.60.120.330">
    <property type="entry name" value="B-lactam Antibiotic, Isopenicillin N Synthase, Chain"/>
    <property type="match status" value="1"/>
</dbReference>
<dbReference type="STRING" id="22663.A0A2I0IH36"/>
<keyword evidence="10" id="KW-1185">Reference proteome</keyword>
<evidence type="ECO:0000256" key="1">
    <source>
        <dbReference type="ARBA" id="ARBA00008056"/>
    </source>
</evidence>
<keyword evidence="5 7" id="KW-0408">Iron</keyword>
<feature type="domain" description="Fe2OG dioxygenase" evidence="8">
    <location>
        <begin position="156"/>
        <end position="260"/>
    </location>
</feature>
<sequence length="314" mass="35946">MSKIPAVEFSHECLKPGTESWLQASKIIMKALEDHGCFIAEFKDVSLELHNAIFSVTEELFDLPHETKIKNTNLKPSHGYIAKVPGTPLVEALNIDHAEALEECRNFTNLMWPAGNDRFCKAAHYYAQLIEKLEAMVMRMVFESYGLEKYYESYADAATLLLRFLKYKKPHDMDSNINPIAHTDKSFISFLHQNNVRGLEVMTKDGEWFTFEPSPSSFMIMAGDAFVAWSNGRIKACYHRVAVREEKEVRYSLGVFSYQKGMIKTPDELIDKEHPQQYKPFDHVDFLCYYDSSDSRIKAQSLIKTYCGSGSGKS</sequence>
<dbReference type="GO" id="GO:0046872">
    <property type="term" value="F:metal ion binding"/>
    <property type="evidence" value="ECO:0007669"/>
    <property type="project" value="UniProtKB-KW"/>
</dbReference>
<evidence type="ECO:0000256" key="4">
    <source>
        <dbReference type="ARBA" id="ARBA00023002"/>
    </source>
</evidence>
<evidence type="ECO:0000256" key="2">
    <source>
        <dbReference type="ARBA" id="ARBA00022723"/>
    </source>
</evidence>
<evidence type="ECO:0000256" key="7">
    <source>
        <dbReference type="RuleBase" id="RU003682"/>
    </source>
</evidence>
<evidence type="ECO:0000256" key="6">
    <source>
        <dbReference type="ARBA" id="ARBA00057022"/>
    </source>
</evidence>
<dbReference type="InterPro" id="IPR005123">
    <property type="entry name" value="Oxoglu/Fe-dep_dioxygenase_dom"/>
</dbReference>
<comment type="function">
    <text evidence="6">Probable 2-oxoglutarate-dependent dioxygenase that may be involved in glucosinolates biosynthesis. May play a role in the production of aliphatic glucosinolates.</text>
</comment>
<dbReference type="InterPro" id="IPR044861">
    <property type="entry name" value="IPNS-like_FE2OG_OXY"/>
</dbReference>
<dbReference type="FunFam" id="2.60.120.330:FF:000022">
    <property type="entry name" value="Probable 2-oxoglutarate-dependent dioxygenase AOP1.2"/>
    <property type="match status" value="1"/>
</dbReference>
<dbReference type="InterPro" id="IPR027443">
    <property type="entry name" value="IPNS-like_sf"/>
</dbReference>
<keyword evidence="4 7" id="KW-0560">Oxidoreductase</keyword>
<dbReference type="EMBL" id="PGOL01003058">
    <property type="protein sequence ID" value="PKI43304.1"/>
    <property type="molecule type" value="Genomic_DNA"/>
</dbReference>
<dbReference type="Pfam" id="PF14226">
    <property type="entry name" value="DIOX_N"/>
    <property type="match status" value="1"/>
</dbReference>
<dbReference type="SUPFAM" id="SSF51197">
    <property type="entry name" value="Clavaminate synthase-like"/>
    <property type="match status" value="1"/>
</dbReference>
<dbReference type="Proteomes" id="UP000233551">
    <property type="component" value="Unassembled WGS sequence"/>
</dbReference>
<evidence type="ECO:0000313" key="9">
    <source>
        <dbReference type="EMBL" id="PKI43304.1"/>
    </source>
</evidence>
<evidence type="ECO:0000256" key="3">
    <source>
        <dbReference type="ARBA" id="ARBA00022964"/>
    </source>
</evidence>
<accession>A0A2I0IH36</accession>
<name>A0A2I0IH36_PUNGR</name>
<dbReference type="InterPro" id="IPR026992">
    <property type="entry name" value="DIOX_N"/>
</dbReference>
<dbReference type="PROSITE" id="PS51471">
    <property type="entry name" value="FE2OG_OXY"/>
    <property type="match status" value="1"/>
</dbReference>
<keyword evidence="2 7" id="KW-0479">Metal-binding</keyword>
<proteinExistence type="inferred from homology"/>
<evidence type="ECO:0000259" key="8">
    <source>
        <dbReference type="PROSITE" id="PS51471"/>
    </source>
</evidence>